<dbReference type="Pfam" id="PF13453">
    <property type="entry name" value="Zn_ribbon_TFIIB"/>
    <property type="match status" value="1"/>
</dbReference>
<feature type="region of interest" description="Disordered" evidence="1">
    <location>
        <begin position="47"/>
        <end position="69"/>
    </location>
</feature>
<keyword evidence="4" id="KW-1185">Reference proteome</keyword>
<protein>
    <recommendedName>
        <fullName evidence="2">Transcription factor zinc-finger domain-containing protein</fullName>
    </recommendedName>
</protein>
<dbReference type="EMBL" id="FWFJ01000007">
    <property type="protein sequence ID" value="SLN29240.1"/>
    <property type="molecule type" value="Genomic_DNA"/>
</dbReference>
<feature type="domain" description="Transcription factor zinc-finger" evidence="2">
    <location>
        <begin position="2"/>
        <end position="42"/>
    </location>
</feature>
<accession>A0A1X6YRH5</accession>
<dbReference type="InterPro" id="IPR027392">
    <property type="entry name" value="TF_Znf"/>
</dbReference>
<dbReference type="OrthoDB" id="9814037at2"/>
<reference evidence="4" key="1">
    <citation type="submission" date="2017-03" db="EMBL/GenBank/DDBJ databases">
        <authorList>
            <person name="Rodrigo-Torres L."/>
            <person name="Arahal R.D."/>
            <person name="Lucena T."/>
        </authorList>
    </citation>
    <scope>NUCLEOTIDE SEQUENCE [LARGE SCALE GENOMIC DNA]</scope>
    <source>
        <strain evidence="4">CECT 8370</strain>
    </source>
</reference>
<organism evidence="3 4">
    <name type="scientific">Roseovarius gaetbuli</name>
    <dbReference type="NCBI Taxonomy" id="1356575"/>
    <lineage>
        <taxon>Bacteria</taxon>
        <taxon>Pseudomonadati</taxon>
        <taxon>Pseudomonadota</taxon>
        <taxon>Alphaproteobacteria</taxon>
        <taxon>Rhodobacterales</taxon>
        <taxon>Roseobacteraceae</taxon>
        <taxon>Roseovarius</taxon>
    </lineage>
</organism>
<dbReference type="AlphaFoldDB" id="A0A1X6YRH5"/>
<sequence length="78" mass="8827">MQCPIDGTQLVLAERAGVEIDYCPQCRGVWLDRGELDKIIDRSAPAVATPQGYDDHGHHDGQKRRKKRGGFLEELFDF</sequence>
<evidence type="ECO:0000313" key="3">
    <source>
        <dbReference type="EMBL" id="SLN29240.1"/>
    </source>
</evidence>
<evidence type="ECO:0000313" key="4">
    <source>
        <dbReference type="Proteomes" id="UP000194012"/>
    </source>
</evidence>
<proteinExistence type="predicted"/>
<gene>
    <name evidence="3" type="ORF">ROG8370_01145</name>
</gene>
<dbReference type="Proteomes" id="UP000194012">
    <property type="component" value="Unassembled WGS sequence"/>
</dbReference>
<evidence type="ECO:0000259" key="2">
    <source>
        <dbReference type="Pfam" id="PF13453"/>
    </source>
</evidence>
<evidence type="ECO:0000256" key="1">
    <source>
        <dbReference type="SAM" id="MobiDB-lite"/>
    </source>
</evidence>
<name>A0A1X6YRH5_9RHOB</name>
<dbReference type="RefSeq" id="WP_085826090.1">
    <property type="nucleotide sequence ID" value="NZ_FWFJ01000007.1"/>
</dbReference>